<feature type="region of interest" description="Disordered" evidence="7">
    <location>
        <begin position="448"/>
        <end position="499"/>
    </location>
</feature>
<reference evidence="10" key="1">
    <citation type="journal article" date="2023" name="Plant J.">
        <title>The genome of the king protea, Protea cynaroides.</title>
        <authorList>
            <person name="Chang J."/>
            <person name="Duong T.A."/>
            <person name="Schoeman C."/>
            <person name="Ma X."/>
            <person name="Roodt D."/>
            <person name="Barker N."/>
            <person name="Li Z."/>
            <person name="Van de Peer Y."/>
            <person name="Mizrachi E."/>
        </authorList>
    </citation>
    <scope>NUCLEOTIDE SEQUENCE</scope>
    <source>
        <tissue evidence="10">Young leaves</tissue>
    </source>
</reference>
<feature type="transmembrane region" description="Helical" evidence="8">
    <location>
        <begin position="187"/>
        <end position="208"/>
    </location>
</feature>
<comment type="subcellular location">
    <subcellularLocation>
        <location evidence="1">Membrane</location>
    </subcellularLocation>
</comment>
<dbReference type="Proteomes" id="UP001141806">
    <property type="component" value="Unassembled WGS sequence"/>
</dbReference>
<keyword evidence="6 8" id="KW-0472">Membrane</keyword>
<keyword evidence="3 8" id="KW-0812">Transmembrane</keyword>
<keyword evidence="2" id="KW-0813">Transport</keyword>
<evidence type="ECO:0000256" key="3">
    <source>
        <dbReference type="ARBA" id="ARBA00022692"/>
    </source>
</evidence>
<dbReference type="GO" id="GO:0016020">
    <property type="term" value="C:membrane"/>
    <property type="evidence" value="ECO:0007669"/>
    <property type="project" value="UniProtKB-SubCell"/>
</dbReference>
<evidence type="ECO:0000313" key="10">
    <source>
        <dbReference type="EMBL" id="KAJ4962328.1"/>
    </source>
</evidence>
<evidence type="ECO:0000256" key="1">
    <source>
        <dbReference type="ARBA" id="ARBA00004370"/>
    </source>
</evidence>
<evidence type="ECO:0000313" key="11">
    <source>
        <dbReference type="Proteomes" id="UP001141806"/>
    </source>
</evidence>
<feature type="transmembrane region" description="Helical" evidence="8">
    <location>
        <begin position="342"/>
        <end position="365"/>
    </location>
</feature>
<dbReference type="PANTHER" id="PTHR48017">
    <property type="entry name" value="OS05G0424000 PROTEIN-RELATED"/>
    <property type="match status" value="1"/>
</dbReference>
<evidence type="ECO:0000256" key="7">
    <source>
        <dbReference type="SAM" id="MobiDB-lite"/>
    </source>
</evidence>
<dbReference type="InterPro" id="IPR013057">
    <property type="entry name" value="AA_transpt_TM"/>
</dbReference>
<organism evidence="10 11">
    <name type="scientific">Protea cynaroides</name>
    <dbReference type="NCBI Taxonomy" id="273540"/>
    <lineage>
        <taxon>Eukaryota</taxon>
        <taxon>Viridiplantae</taxon>
        <taxon>Streptophyta</taxon>
        <taxon>Embryophyta</taxon>
        <taxon>Tracheophyta</taxon>
        <taxon>Spermatophyta</taxon>
        <taxon>Magnoliopsida</taxon>
        <taxon>Proteales</taxon>
        <taxon>Proteaceae</taxon>
        <taxon>Protea</taxon>
    </lineage>
</organism>
<evidence type="ECO:0000256" key="4">
    <source>
        <dbReference type="ARBA" id="ARBA00022970"/>
    </source>
</evidence>
<sequence>MVEANCILEGGSKSQSEFAIWVPPTETLNTQRTTPPRLISPPPTPLSSPIPVSVPVLGKMAIVPTMQDCQELQELVLDDEEQVGHNSQKKLNPMDDWLPITESRNGNVFSSAFHCLNSGIGFQALLLPLAFTVLGWTWGIVCMSLAFGWQLYTLWLLTQLHESVTGTRYSRYLHLAKAAFGQKKGKLMALLPIMYLSGGTCVALITLGGGSMKFFFHIVCTGACLADTLTTVEWFLVFTVCAIVLAQLPNLNSIVSVSVIGAITALIYCTMIWVVSIAHGRVASASYEPLLPSTSSTAEAFSIVNALGIIGFAFRGHNLLLEIQGTMPSTLKHPSQVPMWRGVKFAYLLIAVCLYSLAIGGYWTYGNLKPDRYTAMWIINWGLGILGMAFSFLVIAGAVWNIVDKEGLPNELLKLARQHHPSFSAKRRQCHPSKISISIFAYVSDSSDVEENHPSVSESSKRSSKYEEEEEDDDHDAQAPLNEHNLESDPNLRSSGGSG</sequence>
<dbReference type="AlphaFoldDB" id="A0A9Q0K5N3"/>
<keyword evidence="4" id="KW-0029">Amino-acid transport</keyword>
<keyword evidence="11" id="KW-1185">Reference proteome</keyword>
<dbReference type="Pfam" id="PF01490">
    <property type="entry name" value="Aa_trans"/>
    <property type="match status" value="1"/>
</dbReference>
<feature type="region of interest" description="Disordered" evidence="7">
    <location>
        <begin position="25"/>
        <end position="46"/>
    </location>
</feature>
<name>A0A9Q0K5N3_9MAGN</name>
<accession>A0A9Q0K5N3</accession>
<feature type="transmembrane region" description="Helical" evidence="8">
    <location>
        <begin position="300"/>
        <end position="321"/>
    </location>
</feature>
<protein>
    <recommendedName>
        <fullName evidence="9">Amino acid transporter transmembrane domain-containing protein</fullName>
    </recommendedName>
</protein>
<dbReference type="GO" id="GO:0006865">
    <property type="term" value="P:amino acid transport"/>
    <property type="evidence" value="ECO:0007669"/>
    <property type="project" value="UniProtKB-KW"/>
</dbReference>
<proteinExistence type="predicted"/>
<feature type="transmembrane region" description="Helical" evidence="8">
    <location>
        <begin position="377"/>
        <end position="403"/>
    </location>
</feature>
<feature type="transmembrane region" description="Helical" evidence="8">
    <location>
        <begin position="214"/>
        <end position="245"/>
    </location>
</feature>
<keyword evidence="5 8" id="KW-1133">Transmembrane helix</keyword>
<feature type="domain" description="Amino acid transporter transmembrane" evidence="9">
    <location>
        <begin position="105"/>
        <end position="371"/>
    </location>
</feature>
<gene>
    <name evidence="10" type="ORF">NE237_022267</name>
</gene>
<evidence type="ECO:0000256" key="6">
    <source>
        <dbReference type="ARBA" id="ARBA00023136"/>
    </source>
</evidence>
<evidence type="ECO:0000256" key="5">
    <source>
        <dbReference type="ARBA" id="ARBA00022989"/>
    </source>
</evidence>
<evidence type="ECO:0000259" key="9">
    <source>
        <dbReference type="Pfam" id="PF01490"/>
    </source>
</evidence>
<comment type="caution">
    <text evidence="10">The sequence shown here is derived from an EMBL/GenBank/DDBJ whole genome shotgun (WGS) entry which is preliminary data.</text>
</comment>
<dbReference type="OrthoDB" id="40134at2759"/>
<feature type="transmembrane region" description="Helical" evidence="8">
    <location>
        <begin position="125"/>
        <end position="149"/>
    </location>
</feature>
<dbReference type="EMBL" id="JAMYWD010000008">
    <property type="protein sequence ID" value="KAJ4962328.1"/>
    <property type="molecule type" value="Genomic_DNA"/>
</dbReference>
<evidence type="ECO:0000256" key="8">
    <source>
        <dbReference type="SAM" id="Phobius"/>
    </source>
</evidence>
<evidence type="ECO:0000256" key="2">
    <source>
        <dbReference type="ARBA" id="ARBA00022448"/>
    </source>
</evidence>
<feature type="transmembrane region" description="Helical" evidence="8">
    <location>
        <begin position="257"/>
        <end position="280"/>
    </location>
</feature>